<dbReference type="AlphaFoldDB" id="A0A6C0D3F2"/>
<dbReference type="EMBL" id="MN739519">
    <property type="protein sequence ID" value="QHT10225.1"/>
    <property type="molecule type" value="Genomic_DNA"/>
</dbReference>
<protein>
    <submittedName>
        <fullName evidence="1">Uncharacterized protein</fullName>
    </submittedName>
</protein>
<reference evidence="1" key="1">
    <citation type="journal article" date="2020" name="Nature">
        <title>Giant virus diversity and host interactions through global metagenomics.</title>
        <authorList>
            <person name="Schulz F."/>
            <person name="Roux S."/>
            <person name="Paez-Espino D."/>
            <person name="Jungbluth S."/>
            <person name="Walsh D.A."/>
            <person name="Denef V.J."/>
            <person name="McMahon K.D."/>
            <person name="Konstantinidis K.T."/>
            <person name="Eloe-Fadrosh E.A."/>
            <person name="Kyrpides N.C."/>
            <person name="Woyke T."/>
        </authorList>
    </citation>
    <scope>NUCLEOTIDE SEQUENCE</scope>
    <source>
        <strain evidence="1">GVMAG-M-3300023174-104</strain>
    </source>
</reference>
<evidence type="ECO:0000313" key="1">
    <source>
        <dbReference type="EMBL" id="QHT10225.1"/>
    </source>
</evidence>
<sequence>MPYIIRKLPKREMYRVTNSETKEIKAKETTLEKAKAMVKLLNAVQHGWKPDPTYKKK</sequence>
<name>A0A6C0D3F2_9ZZZZ</name>
<accession>A0A6C0D3F2</accession>
<organism evidence="1">
    <name type="scientific">viral metagenome</name>
    <dbReference type="NCBI Taxonomy" id="1070528"/>
    <lineage>
        <taxon>unclassified sequences</taxon>
        <taxon>metagenomes</taxon>
        <taxon>organismal metagenomes</taxon>
    </lineage>
</organism>
<proteinExistence type="predicted"/>